<dbReference type="PANTHER" id="PTHR23167:SF69">
    <property type="entry name" value="FI18193P1"/>
    <property type="match status" value="1"/>
</dbReference>
<feature type="region of interest" description="Disordered" evidence="4">
    <location>
        <begin position="753"/>
        <end position="816"/>
    </location>
</feature>
<dbReference type="InterPro" id="IPR001715">
    <property type="entry name" value="CH_dom"/>
</dbReference>
<evidence type="ECO:0000313" key="6">
    <source>
        <dbReference type="EMBL" id="KAK4877947.1"/>
    </source>
</evidence>
<dbReference type="SUPFAM" id="SSF47576">
    <property type="entry name" value="Calponin-homology domain, CH-domain"/>
    <property type="match status" value="1"/>
</dbReference>
<dbReference type="Proteomes" id="UP001353858">
    <property type="component" value="Unassembled WGS sequence"/>
</dbReference>
<name>A0AAN7P6K6_9COLE</name>
<feature type="domain" description="Calponin-homology (CH)" evidence="5">
    <location>
        <begin position="862"/>
        <end position="967"/>
    </location>
</feature>
<dbReference type="InterPro" id="IPR050540">
    <property type="entry name" value="F-actin_Monoox_Mical"/>
</dbReference>
<evidence type="ECO:0000256" key="3">
    <source>
        <dbReference type="SAM" id="Coils"/>
    </source>
</evidence>
<keyword evidence="2 3" id="KW-0175">Coiled coil</keyword>
<feature type="compositionally biased region" description="Polar residues" evidence="4">
    <location>
        <begin position="113"/>
        <end position="129"/>
    </location>
</feature>
<accession>A0AAN7P6K6</accession>
<gene>
    <name evidence="6" type="ORF">RN001_010453</name>
</gene>
<feature type="compositionally biased region" description="Polar residues" evidence="4">
    <location>
        <begin position="138"/>
        <end position="148"/>
    </location>
</feature>
<proteinExistence type="inferred from homology"/>
<feature type="coiled-coil region" evidence="3">
    <location>
        <begin position="414"/>
        <end position="713"/>
    </location>
</feature>
<dbReference type="PROSITE" id="PS50021">
    <property type="entry name" value="CH"/>
    <property type="match status" value="1"/>
</dbReference>
<keyword evidence="7" id="KW-1185">Reference proteome</keyword>
<dbReference type="PANTHER" id="PTHR23167">
    <property type="entry name" value="CALPONIN HOMOLOGY DOMAIN-CONTAINING PROTEIN DDB_G0272472-RELATED"/>
    <property type="match status" value="1"/>
</dbReference>
<dbReference type="Pfam" id="PF00307">
    <property type="entry name" value="CH"/>
    <property type="match status" value="1"/>
</dbReference>
<feature type="compositionally biased region" description="Basic and acidic residues" evidence="4">
    <location>
        <begin position="796"/>
        <end position="816"/>
    </location>
</feature>
<comment type="caution">
    <text evidence="6">The sequence shown here is derived from an EMBL/GenBank/DDBJ whole genome shotgun (WGS) entry which is preliminary data.</text>
</comment>
<dbReference type="FunFam" id="1.10.418.10:FF:000020">
    <property type="entry name" value="Cytospin-A isoform 1"/>
    <property type="match status" value="1"/>
</dbReference>
<sequence length="968" mass="110105">MQPKEPKLPKVLKGSSKNNIVLLRKRPVLTSALSIRSSNSTLSIRTNPSLKQSNRQSPISKNVRTTTNLGNYSNATRAIKNPTKPIPPWHHNNNDIKIHGKLKRPITIFASSNVTKRGQAQASSKSEQQGRGADELTRCSSVTNLNTDSKSKGAFSKLRKSASKDKLDKLTEKKNDKESSNNNKLSAQFDGDETHELGILQKQLSEMAKEKSELVLQLGERKGEVDILKNEIIKLKEQSLVRIEQLSDENASLRNRLRDISHSPLSDNEKQQLLLGAERHSSAPASIATNVSLLEDETIADCPTPDWDKHSSSNVSEVSVACLQDKINQMQETHYSTNEELQATLQELTDLQRQLTELQQDNERLLDEKNLMFDSLCRQTERLNDARAEVDSLKQSLYRDEGVVDREEKLVALLKTAQEERESLLMKHEQLNTDLQDARTANSEQAAKLEQVTERVRTLESALDAKHAEHKLIDQELASAKDQCSGRQIEINRLTDLLENARTKINELEQERALNDKSELDELLDNARKEKDALESEVANLKEQVARSRNETDKLREQVSILQEECKVTRNNAKCTQSELEYKCEKLSEEKSNISEQLQQLQEVANELQVQAQCQVEDKRQLSTVLSETQRNLSEAERRNSVLEVEVDDLKRLRKEENEEWEKFQNDLLTSVRVANDFKSEAQQELQKMIMENKSHRDRIRQLETQIDKLKANETTDNFPPDEISARRQKVALNRQNSRQSVKSLIESIENAGKPPLKLGLNNTSRSSSTSSLNSLTSDLKTPSPLTPASPLRTPEWCEPKAPLREQQPNKRADWAKSIDTLKDKKSKDEKILQGIDFNRRNSYSDLCDRKDPLNGLVKNGGSKRNALLKWCQNKTVGYRNIDITNFSSSWNDGLALCAILHTYLPDRIPYDTLVPQEKRRNFAFAFAAAESVGITTTLIITDMVQQERPDWQQVMAYITAIYKHFET</sequence>
<dbReference type="Gene3D" id="1.10.418.10">
    <property type="entry name" value="Calponin-like domain"/>
    <property type="match status" value="1"/>
</dbReference>
<feature type="coiled-coil region" evidence="3">
    <location>
        <begin position="338"/>
        <end position="368"/>
    </location>
</feature>
<dbReference type="EMBL" id="JARPUR010000004">
    <property type="protein sequence ID" value="KAK4877947.1"/>
    <property type="molecule type" value="Genomic_DNA"/>
</dbReference>
<evidence type="ECO:0000256" key="4">
    <source>
        <dbReference type="SAM" id="MobiDB-lite"/>
    </source>
</evidence>
<reference evidence="7" key="1">
    <citation type="submission" date="2023-01" db="EMBL/GenBank/DDBJ databases">
        <title>Key to firefly adult light organ development and bioluminescence: homeobox transcription factors regulate luciferase expression and transportation to peroxisome.</title>
        <authorList>
            <person name="Fu X."/>
        </authorList>
    </citation>
    <scope>NUCLEOTIDE SEQUENCE [LARGE SCALE GENOMIC DNA]</scope>
</reference>
<feature type="region of interest" description="Disordered" evidence="4">
    <location>
        <begin position="113"/>
        <end position="192"/>
    </location>
</feature>
<protein>
    <recommendedName>
        <fullName evidence="5">Calponin-homology (CH) domain-containing protein</fullName>
    </recommendedName>
</protein>
<dbReference type="AlphaFoldDB" id="A0AAN7P6K6"/>
<evidence type="ECO:0000259" key="5">
    <source>
        <dbReference type="PROSITE" id="PS50021"/>
    </source>
</evidence>
<dbReference type="InterPro" id="IPR036872">
    <property type="entry name" value="CH_dom_sf"/>
</dbReference>
<evidence type="ECO:0000256" key="2">
    <source>
        <dbReference type="ARBA" id="ARBA00023054"/>
    </source>
</evidence>
<dbReference type="CDD" id="cd21199">
    <property type="entry name" value="CH_CYTS"/>
    <property type="match status" value="1"/>
</dbReference>
<feature type="compositionally biased region" description="Low complexity" evidence="4">
    <location>
        <begin position="761"/>
        <end position="778"/>
    </location>
</feature>
<feature type="region of interest" description="Disordered" evidence="4">
    <location>
        <begin position="40"/>
        <end position="68"/>
    </location>
</feature>
<evidence type="ECO:0000313" key="7">
    <source>
        <dbReference type="Proteomes" id="UP001353858"/>
    </source>
</evidence>
<organism evidence="6 7">
    <name type="scientific">Aquatica leii</name>
    <dbReference type="NCBI Taxonomy" id="1421715"/>
    <lineage>
        <taxon>Eukaryota</taxon>
        <taxon>Metazoa</taxon>
        <taxon>Ecdysozoa</taxon>
        <taxon>Arthropoda</taxon>
        <taxon>Hexapoda</taxon>
        <taxon>Insecta</taxon>
        <taxon>Pterygota</taxon>
        <taxon>Neoptera</taxon>
        <taxon>Endopterygota</taxon>
        <taxon>Coleoptera</taxon>
        <taxon>Polyphaga</taxon>
        <taxon>Elateriformia</taxon>
        <taxon>Elateroidea</taxon>
        <taxon>Lampyridae</taxon>
        <taxon>Luciolinae</taxon>
        <taxon>Aquatica</taxon>
    </lineage>
</organism>
<feature type="compositionally biased region" description="Basic and acidic residues" evidence="4">
    <location>
        <begin position="162"/>
        <end position="179"/>
    </location>
</feature>
<comment type="similarity">
    <text evidence="1">Belongs to the cytospin-A family.</text>
</comment>
<feature type="coiled-coil region" evidence="3">
    <location>
        <begin position="218"/>
        <end position="263"/>
    </location>
</feature>
<dbReference type="SMART" id="SM00033">
    <property type="entry name" value="CH"/>
    <property type="match status" value="1"/>
</dbReference>
<evidence type="ECO:0000256" key="1">
    <source>
        <dbReference type="ARBA" id="ARBA00009452"/>
    </source>
</evidence>